<feature type="transmembrane region" description="Helical" evidence="9">
    <location>
        <begin position="135"/>
        <end position="156"/>
    </location>
</feature>
<evidence type="ECO:0000256" key="6">
    <source>
        <dbReference type="ARBA" id="ARBA00023136"/>
    </source>
</evidence>
<evidence type="ECO:0000256" key="9">
    <source>
        <dbReference type="RuleBase" id="RU351113"/>
    </source>
</evidence>
<feature type="transmembrane region" description="Helical" evidence="9">
    <location>
        <begin position="73"/>
        <end position="95"/>
    </location>
</feature>
<dbReference type="GO" id="GO:0004984">
    <property type="term" value="F:olfactory receptor activity"/>
    <property type="evidence" value="ECO:0007669"/>
    <property type="project" value="InterPro"/>
</dbReference>
<dbReference type="PANTHER" id="PTHR21137:SF40">
    <property type="entry name" value="ODORANT RECEPTOR 56A"/>
    <property type="match status" value="1"/>
</dbReference>
<protein>
    <recommendedName>
        <fullName evidence="9">Odorant receptor</fullName>
    </recommendedName>
</protein>
<evidence type="ECO:0000313" key="10">
    <source>
        <dbReference type="EMBL" id="AFC91735.2"/>
    </source>
</evidence>
<evidence type="ECO:0000256" key="7">
    <source>
        <dbReference type="ARBA" id="ARBA00023170"/>
    </source>
</evidence>
<comment type="similarity">
    <text evidence="9">Belongs to the insect chemoreceptor superfamily. Heteromeric odorant receptor channel (TC 1.A.69) family.</text>
</comment>
<dbReference type="GO" id="GO:0007165">
    <property type="term" value="P:signal transduction"/>
    <property type="evidence" value="ECO:0007669"/>
    <property type="project" value="UniProtKB-KW"/>
</dbReference>
<evidence type="ECO:0000256" key="4">
    <source>
        <dbReference type="ARBA" id="ARBA00022725"/>
    </source>
</evidence>
<evidence type="ECO:0000256" key="3">
    <source>
        <dbReference type="ARBA" id="ARBA00022692"/>
    </source>
</evidence>
<keyword evidence="6 9" id="KW-0472">Membrane</keyword>
<keyword evidence="2 9" id="KW-0716">Sensory transduction</keyword>
<dbReference type="GO" id="GO:0005886">
    <property type="term" value="C:plasma membrane"/>
    <property type="evidence" value="ECO:0007669"/>
    <property type="project" value="UniProtKB-SubCell"/>
</dbReference>
<dbReference type="InterPro" id="IPR004117">
    <property type="entry name" value="7tm6_olfct_rcpt"/>
</dbReference>
<feature type="transmembrane region" description="Helical" evidence="9">
    <location>
        <begin position="273"/>
        <end position="295"/>
    </location>
</feature>
<organism evidence="10">
    <name type="scientific">Cydia pomonella</name>
    <name type="common">Codling moth</name>
    <dbReference type="NCBI Taxonomy" id="82600"/>
    <lineage>
        <taxon>Eukaryota</taxon>
        <taxon>Metazoa</taxon>
        <taxon>Ecdysozoa</taxon>
        <taxon>Arthropoda</taxon>
        <taxon>Hexapoda</taxon>
        <taxon>Insecta</taxon>
        <taxon>Pterygota</taxon>
        <taxon>Neoptera</taxon>
        <taxon>Endopterygota</taxon>
        <taxon>Lepidoptera</taxon>
        <taxon>Glossata</taxon>
        <taxon>Ditrysia</taxon>
        <taxon>Tortricoidea</taxon>
        <taxon>Tortricidae</taxon>
        <taxon>Olethreutinae</taxon>
        <taxon>Grapholitini</taxon>
        <taxon>Cydia</taxon>
    </lineage>
</organism>
<accession>H9A5P5</accession>
<dbReference type="EMBL" id="JN836695">
    <property type="protein sequence ID" value="AFC91735.2"/>
    <property type="molecule type" value="mRNA"/>
</dbReference>
<reference evidence="10" key="3">
    <citation type="journal article" date="2016" name="Sci. Rep.">
        <title>The chemosensory receptors of codling moth Cydia pomonella-expression in larvae and adults.</title>
        <authorList>
            <person name="Walker W.B.III."/>
            <person name="Gonzalez F."/>
            <person name="Garczynski S.F."/>
            <person name="Witzgall P."/>
        </authorList>
    </citation>
    <scope>NUCLEOTIDE SEQUENCE</scope>
</reference>
<feature type="transmembrane region" description="Helical" evidence="9">
    <location>
        <begin position="307"/>
        <end position="325"/>
    </location>
</feature>
<keyword evidence="4 9" id="KW-0552">Olfaction</keyword>
<keyword evidence="5 9" id="KW-1133">Transmembrane helix</keyword>
<evidence type="ECO:0000256" key="8">
    <source>
        <dbReference type="ARBA" id="ARBA00023224"/>
    </source>
</evidence>
<evidence type="ECO:0000256" key="2">
    <source>
        <dbReference type="ARBA" id="ARBA00022606"/>
    </source>
</evidence>
<feature type="transmembrane region" description="Helical" evidence="9">
    <location>
        <begin position="39"/>
        <end position="61"/>
    </location>
</feature>
<reference evidence="10" key="1">
    <citation type="journal article" date="2012" name="PLoS ONE">
        <title>Putative Chemosensory Receptors of the Codling Moth, Cydia pomonella, Identified by Antennal Transcriptome Analysis.</title>
        <authorList>
            <person name="Bengtsson J.M."/>
            <person name="Trona F."/>
            <person name="Montagne N."/>
            <person name="Anfora G."/>
            <person name="Ignell R."/>
            <person name="Witzgall P."/>
            <person name="Jacquin-Joly E."/>
        </authorList>
    </citation>
    <scope>NUCLEOTIDE SEQUENCE</scope>
</reference>
<name>H9A5P5_CYDPO</name>
<keyword evidence="7 9" id="KW-0675">Receptor</keyword>
<dbReference type="PANTHER" id="PTHR21137">
    <property type="entry name" value="ODORANT RECEPTOR"/>
    <property type="match status" value="1"/>
</dbReference>
<comment type="subcellular location">
    <subcellularLocation>
        <location evidence="9">Cell membrane</location>
        <topology evidence="9">Multi-pass membrane protein</topology>
    </subcellularLocation>
    <subcellularLocation>
        <location evidence="1">Membrane</location>
        <topology evidence="1">Multi-pass membrane protein</topology>
    </subcellularLocation>
</comment>
<evidence type="ECO:0000256" key="1">
    <source>
        <dbReference type="ARBA" id="ARBA00004141"/>
    </source>
</evidence>
<evidence type="ECO:0000256" key="5">
    <source>
        <dbReference type="ARBA" id="ARBA00022989"/>
    </source>
</evidence>
<reference evidence="10" key="2">
    <citation type="submission" date="2015-09" db="EMBL/GenBank/DDBJ databases">
        <authorList>
            <person name="Jackson K.R."/>
            <person name="Lunt B.L."/>
            <person name="Fisher J.N.B."/>
            <person name="Gardner A.V."/>
            <person name="Bailey M.E."/>
            <person name="Deus L.M."/>
            <person name="Earl A.S."/>
            <person name="Gibby P.D."/>
            <person name="Hartmann K.A."/>
            <person name="Liu J.E."/>
            <person name="Manci A.M."/>
            <person name="Nielsen D.A."/>
            <person name="Solomon M.B."/>
            <person name="Breakwell D.P."/>
            <person name="Burnett S.H."/>
            <person name="Grose J.H."/>
        </authorList>
    </citation>
    <scope>NUCLEOTIDE SEQUENCE</scope>
</reference>
<dbReference type="Pfam" id="PF02949">
    <property type="entry name" value="7tm_6"/>
    <property type="match status" value="1"/>
</dbReference>
<dbReference type="GO" id="GO:0005549">
    <property type="term" value="F:odorant binding"/>
    <property type="evidence" value="ECO:0007669"/>
    <property type="project" value="InterPro"/>
</dbReference>
<keyword evidence="8 9" id="KW-0807">Transducer</keyword>
<keyword evidence="3 9" id="KW-0812">Transmembrane</keyword>
<comment type="caution">
    <text evidence="9">Lacks conserved residue(s) required for the propagation of feature annotation.</text>
</comment>
<dbReference type="AlphaFoldDB" id="H9A5P5"/>
<sequence length="402" mass="45917">MLNKYVARLEDPNHPLLGPTLWGLQRWGMWQPNSGSRRIIYNLIHVAAILFVVTQYVELWFIKADLELALRNLSVTMLSSICIVKASTFVVWQTYWQDVVQFVSTLERSQLEKKDKTTCTIIERYTKYSRNVTCFYWGLVVATGLMVIFAPLGVFLSSSELRELMLNGTIPFPEMVSSWVPFDKTRGFGYWFQIVEHSAICFYGSGIVASYDVNTVALMSFFCGQLEILVANSKKLFSEDGKLVSYSEAMERIKQCHKHHLSLIKYSKILNSLLSPVMFLYVVICSLMICASATLLTKEGTTTMQRMWVAEYLAALIAQLFLYCWHSNEVYFMSESVDRGIYESEWWQCGVGLRRCVVLLGGQLRKTIIFEAGPFTNLTVATFVAILKGSYSYYTLLSNNEG</sequence>
<proteinExistence type="evidence at transcript level"/>